<dbReference type="EMBL" id="CP032550">
    <property type="protein sequence ID" value="QGU27763.1"/>
    <property type="molecule type" value="Genomic_DNA"/>
</dbReference>
<gene>
    <name evidence="2" type="ORF">D7D94_08825</name>
</gene>
<name>A0A6I6DYA2_9MICO</name>
<evidence type="ECO:0000313" key="2">
    <source>
        <dbReference type="EMBL" id="QGU27763.1"/>
    </source>
</evidence>
<dbReference type="Gene3D" id="1.10.10.10">
    <property type="entry name" value="Winged helix-like DNA-binding domain superfamily/Winged helix DNA-binding domain"/>
    <property type="match status" value="1"/>
</dbReference>
<dbReference type="KEGG" id="moj:D7D94_08825"/>
<organism evidence="2 3">
    <name type="scientific">Microbacterium oryzae</name>
    <dbReference type="NCBI Taxonomy" id="743009"/>
    <lineage>
        <taxon>Bacteria</taxon>
        <taxon>Bacillati</taxon>
        <taxon>Actinomycetota</taxon>
        <taxon>Actinomycetes</taxon>
        <taxon>Micrococcales</taxon>
        <taxon>Microbacteriaceae</taxon>
        <taxon>Microbacterium</taxon>
    </lineage>
</organism>
<dbReference type="PANTHER" id="PTHR33164:SF43">
    <property type="entry name" value="HTH-TYPE TRANSCRIPTIONAL REPRESSOR YETL"/>
    <property type="match status" value="1"/>
</dbReference>
<dbReference type="PROSITE" id="PS50995">
    <property type="entry name" value="HTH_MARR_2"/>
    <property type="match status" value="1"/>
</dbReference>
<dbReference type="InterPro" id="IPR011991">
    <property type="entry name" value="ArsR-like_HTH"/>
</dbReference>
<dbReference type="InterPro" id="IPR036388">
    <property type="entry name" value="WH-like_DNA-bd_sf"/>
</dbReference>
<sequence length="149" mass="16390">MSDAADAQLADLADAVLTLAREIELHLLEDSEIITLTATARMVLRHVHHHPASSPSEIGVRLGVKRPNVSEALRQLEHLGLITRTRPDGDGRGVVVSITQLAEDNLSRIRRVWADALAPALRLDLDVPELDRRLRALVDVVVARRTGQL</sequence>
<dbReference type="InterPro" id="IPR039422">
    <property type="entry name" value="MarR/SlyA-like"/>
</dbReference>
<evidence type="ECO:0000313" key="3">
    <source>
        <dbReference type="Proteomes" id="UP000422989"/>
    </source>
</evidence>
<dbReference type="AlphaFoldDB" id="A0A6I6DYA2"/>
<dbReference type="CDD" id="cd00090">
    <property type="entry name" value="HTH_ARSR"/>
    <property type="match status" value="1"/>
</dbReference>
<accession>A0A6I6DYA2</accession>
<dbReference type="PRINTS" id="PR00598">
    <property type="entry name" value="HTHMARR"/>
</dbReference>
<keyword evidence="3" id="KW-1185">Reference proteome</keyword>
<dbReference type="Pfam" id="PF12802">
    <property type="entry name" value="MarR_2"/>
    <property type="match status" value="1"/>
</dbReference>
<feature type="domain" description="HTH marR-type" evidence="1">
    <location>
        <begin position="9"/>
        <end position="139"/>
    </location>
</feature>
<dbReference type="SUPFAM" id="SSF46785">
    <property type="entry name" value="Winged helix' DNA-binding domain"/>
    <property type="match status" value="1"/>
</dbReference>
<dbReference type="SMART" id="SM00347">
    <property type="entry name" value="HTH_MARR"/>
    <property type="match status" value="1"/>
</dbReference>
<dbReference type="RefSeq" id="WP_156242265.1">
    <property type="nucleotide sequence ID" value="NZ_BAAAZL010000004.1"/>
</dbReference>
<evidence type="ECO:0000259" key="1">
    <source>
        <dbReference type="PROSITE" id="PS50995"/>
    </source>
</evidence>
<proteinExistence type="predicted"/>
<dbReference type="PANTHER" id="PTHR33164">
    <property type="entry name" value="TRANSCRIPTIONAL REGULATOR, MARR FAMILY"/>
    <property type="match status" value="1"/>
</dbReference>
<dbReference type="GO" id="GO:0006950">
    <property type="term" value="P:response to stress"/>
    <property type="evidence" value="ECO:0007669"/>
    <property type="project" value="TreeGrafter"/>
</dbReference>
<dbReference type="OrthoDB" id="5506299at2"/>
<dbReference type="InterPro" id="IPR000835">
    <property type="entry name" value="HTH_MarR-typ"/>
</dbReference>
<protein>
    <submittedName>
        <fullName evidence="2">MarR family transcriptional regulator</fullName>
    </submittedName>
</protein>
<reference evidence="2 3" key="1">
    <citation type="submission" date="2018-09" db="EMBL/GenBank/DDBJ databases">
        <title>Whole genome sequencing of Microbacterium oryzae strain MB-10T.</title>
        <authorList>
            <person name="Das S.K."/>
        </authorList>
    </citation>
    <scope>NUCLEOTIDE SEQUENCE [LARGE SCALE GENOMIC DNA]</scope>
    <source>
        <strain evidence="2 3">MB-10</strain>
    </source>
</reference>
<dbReference type="Proteomes" id="UP000422989">
    <property type="component" value="Chromosome"/>
</dbReference>
<dbReference type="InterPro" id="IPR036390">
    <property type="entry name" value="WH_DNA-bd_sf"/>
</dbReference>
<dbReference type="GO" id="GO:0003700">
    <property type="term" value="F:DNA-binding transcription factor activity"/>
    <property type="evidence" value="ECO:0007669"/>
    <property type="project" value="InterPro"/>
</dbReference>